<feature type="transmembrane region" description="Helical" evidence="1">
    <location>
        <begin position="137"/>
        <end position="158"/>
    </location>
</feature>
<name>A0A8S5RH05_9VIRU</name>
<dbReference type="EMBL" id="BK059105">
    <property type="protein sequence ID" value="DAE30670.1"/>
    <property type="molecule type" value="Genomic_DNA"/>
</dbReference>
<keyword evidence="1" id="KW-0812">Transmembrane</keyword>
<keyword evidence="1" id="KW-1133">Transmembrane helix</keyword>
<sequence>MKKFLMLIVAMLFMSVASFSQITISQEDYDRLPGETRTQIEKITTEKAIKGEIKEVSEYASLGKEIGVAVNETLKAVEDSAIRISESNLGQTAITIVVWKLLYKEIAGVVIGILLLGISLFLLITGRGKLSKDNEDAGGWISVVGGAVFFISSMICVFG</sequence>
<organism evidence="2">
    <name type="scientific">virus sp. ctML55</name>
    <dbReference type="NCBI Taxonomy" id="2827627"/>
    <lineage>
        <taxon>Viruses</taxon>
    </lineage>
</organism>
<evidence type="ECO:0000313" key="2">
    <source>
        <dbReference type="EMBL" id="DAE30670.1"/>
    </source>
</evidence>
<feature type="transmembrane region" description="Helical" evidence="1">
    <location>
        <begin position="106"/>
        <end position="125"/>
    </location>
</feature>
<evidence type="ECO:0000256" key="1">
    <source>
        <dbReference type="SAM" id="Phobius"/>
    </source>
</evidence>
<reference evidence="2" key="1">
    <citation type="journal article" date="2021" name="Proc. Natl. Acad. Sci. U.S.A.">
        <title>A Catalog of Tens of Thousands of Viruses from Human Metagenomes Reveals Hidden Associations with Chronic Diseases.</title>
        <authorList>
            <person name="Tisza M.J."/>
            <person name="Buck C.B."/>
        </authorList>
    </citation>
    <scope>NUCLEOTIDE SEQUENCE</scope>
    <source>
        <strain evidence="2">CtML55</strain>
    </source>
</reference>
<keyword evidence="1" id="KW-0472">Membrane</keyword>
<proteinExistence type="predicted"/>
<accession>A0A8S5RH05</accession>
<protein>
    <submittedName>
        <fullName evidence="2">Uncharacterized protein</fullName>
    </submittedName>
</protein>